<comment type="caution">
    <text evidence="1">The sequence shown here is derived from an EMBL/GenBank/DDBJ whole genome shotgun (WGS) entry which is preliminary data.</text>
</comment>
<evidence type="ECO:0000313" key="2">
    <source>
        <dbReference type="Proteomes" id="UP000571554"/>
    </source>
</evidence>
<accession>A0A7W9TXW6</accession>
<dbReference type="AlphaFoldDB" id="A0A7W9TXW6"/>
<proteinExistence type="predicted"/>
<evidence type="ECO:0000313" key="1">
    <source>
        <dbReference type="EMBL" id="MBB6103369.1"/>
    </source>
</evidence>
<reference evidence="1 2" key="1">
    <citation type="submission" date="2020-08" db="EMBL/GenBank/DDBJ databases">
        <title>Above-ground endophytic microbial communities from plants in different locations in the United States.</title>
        <authorList>
            <person name="Frank C."/>
        </authorList>
    </citation>
    <scope>NUCLEOTIDE SEQUENCE [LARGE SCALE GENOMIC DNA]</scope>
    <source>
        <strain evidence="1 2">WP4_2_2</strain>
    </source>
</reference>
<dbReference type="Proteomes" id="UP000571554">
    <property type="component" value="Unassembled WGS sequence"/>
</dbReference>
<organism evidence="1 2">
    <name type="scientific">Paraburkholderia bannensis</name>
    <dbReference type="NCBI Taxonomy" id="765414"/>
    <lineage>
        <taxon>Bacteria</taxon>
        <taxon>Pseudomonadati</taxon>
        <taxon>Pseudomonadota</taxon>
        <taxon>Betaproteobacteria</taxon>
        <taxon>Burkholderiales</taxon>
        <taxon>Burkholderiaceae</taxon>
        <taxon>Paraburkholderia</taxon>
    </lineage>
</organism>
<protein>
    <submittedName>
        <fullName evidence="1">Uncharacterized protein</fullName>
    </submittedName>
</protein>
<dbReference type="EMBL" id="JACHBW010000008">
    <property type="protein sequence ID" value="MBB6103369.1"/>
    <property type="molecule type" value="Genomic_DNA"/>
</dbReference>
<gene>
    <name evidence="1" type="ORF">F4827_003224</name>
</gene>
<name>A0A7W9TXW6_9BURK</name>
<keyword evidence="2" id="KW-1185">Reference proteome</keyword>
<dbReference type="RefSeq" id="WP_183724873.1">
    <property type="nucleotide sequence ID" value="NZ_JACHBW010000008.1"/>
</dbReference>
<sequence>MTAVFQGLFVAFFPQFVGIASDSHASLVILSASILASSHLLIHRQQRWIAVL</sequence>